<evidence type="ECO:0000256" key="2">
    <source>
        <dbReference type="SAM" id="Phobius"/>
    </source>
</evidence>
<dbReference type="CDD" id="cd00063">
    <property type="entry name" value="FN3"/>
    <property type="match status" value="1"/>
</dbReference>
<dbReference type="InterPro" id="IPR036179">
    <property type="entry name" value="Ig-like_dom_sf"/>
</dbReference>
<reference evidence="5 6" key="1">
    <citation type="submission" date="2024-05" db="EMBL/GenBank/DDBJ databases">
        <authorList>
            <person name="Wallberg A."/>
        </authorList>
    </citation>
    <scope>NUCLEOTIDE SEQUENCE [LARGE SCALE GENOMIC DNA]</scope>
</reference>
<organism evidence="5 6">
    <name type="scientific">Meganyctiphanes norvegica</name>
    <name type="common">Northern krill</name>
    <name type="synonym">Thysanopoda norvegica</name>
    <dbReference type="NCBI Taxonomy" id="48144"/>
    <lineage>
        <taxon>Eukaryota</taxon>
        <taxon>Metazoa</taxon>
        <taxon>Ecdysozoa</taxon>
        <taxon>Arthropoda</taxon>
        <taxon>Crustacea</taxon>
        <taxon>Multicrustacea</taxon>
        <taxon>Malacostraca</taxon>
        <taxon>Eumalacostraca</taxon>
        <taxon>Eucarida</taxon>
        <taxon>Euphausiacea</taxon>
        <taxon>Euphausiidae</taxon>
        <taxon>Meganyctiphanes</taxon>
    </lineage>
</organism>
<evidence type="ECO:0000259" key="4">
    <source>
        <dbReference type="PROSITE" id="PS50853"/>
    </source>
</evidence>
<feature type="domain" description="Ig-like" evidence="3">
    <location>
        <begin position="55"/>
        <end position="143"/>
    </location>
</feature>
<feature type="non-terminal residue" evidence="5">
    <location>
        <position position="1"/>
    </location>
</feature>
<proteinExistence type="predicted"/>
<keyword evidence="2" id="KW-0812">Transmembrane</keyword>
<evidence type="ECO:0000313" key="6">
    <source>
        <dbReference type="Proteomes" id="UP001497623"/>
    </source>
</evidence>
<keyword evidence="2" id="KW-1133">Transmembrane helix</keyword>
<dbReference type="EMBL" id="CAXKWB010015254">
    <property type="protein sequence ID" value="CAL4113126.1"/>
    <property type="molecule type" value="Genomic_DNA"/>
</dbReference>
<dbReference type="Gene3D" id="2.60.40.10">
    <property type="entry name" value="Immunoglobulins"/>
    <property type="match status" value="3"/>
</dbReference>
<feature type="transmembrane region" description="Helical" evidence="2">
    <location>
        <begin position="271"/>
        <end position="296"/>
    </location>
</feature>
<dbReference type="InterPro" id="IPR013783">
    <property type="entry name" value="Ig-like_fold"/>
</dbReference>
<evidence type="ECO:0000313" key="5">
    <source>
        <dbReference type="EMBL" id="CAL4113126.1"/>
    </source>
</evidence>
<feature type="region of interest" description="Disordered" evidence="1">
    <location>
        <begin position="307"/>
        <end position="342"/>
    </location>
</feature>
<evidence type="ECO:0000259" key="3">
    <source>
        <dbReference type="PROSITE" id="PS50835"/>
    </source>
</evidence>
<comment type="caution">
    <text evidence="5">The sequence shown here is derived from an EMBL/GenBank/DDBJ whole genome shotgun (WGS) entry which is preliminary data.</text>
</comment>
<dbReference type="SMART" id="SM00060">
    <property type="entry name" value="FN3"/>
    <property type="match status" value="1"/>
</dbReference>
<feature type="domain" description="Fibronectin type-III" evidence="4">
    <location>
        <begin position="157"/>
        <end position="258"/>
    </location>
</feature>
<gene>
    <name evidence="5" type="ORF">MNOR_LOCUS20050</name>
</gene>
<dbReference type="PANTHER" id="PTHR23278:SF25">
    <property type="entry name" value="GH14967P"/>
    <property type="match status" value="1"/>
</dbReference>
<dbReference type="PROSITE" id="PS50835">
    <property type="entry name" value="IG_LIKE"/>
    <property type="match status" value="1"/>
</dbReference>
<dbReference type="InterPro" id="IPR003961">
    <property type="entry name" value="FN3_dom"/>
</dbReference>
<dbReference type="InterPro" id="IPR007110">
    <property type="entry name" value="Ig-like_dom"/>
</dbReference>
<name>A0AAV2R780_MEGNR</name>
<evidence type="ECO:0000256" key="1">
    <source>
        <dbReference type="SAM" id="MobiDB-lite"/>
    </source>
</evidence>
<keyword evidence="6" id="KW-1185">Reference proteome</keyword>
<accession>A0AAV2R780</accession>
<dbReference type="PROSITE" id="PS50853">
    <property type="entry name" value="FN3"/>
    <property type="match status" value="1"/>
</dbReference>
<dbReference type="AlphaFoldDB" id="A0AAV2R780"/>
<keyword evidence="2" id="KW-0472">Membrane</keyword>
<protein>
    <submittedName>
        <fullName evidence="5">Uncharacterized protein</fullName>
    </submittedName>
</protein>
<dbReference type="PANTHER" id="PTHR23278">
    <property type="entry name" value="SIDESTEP PROTEIN"/>
    <property type="match status" value="1"/>
</dbReference>
<dbReference type="Pfam" id="PF00041">
    <property type="entry name" value="fn3"/>
    <property type="match status" value="1"/>
</dbReference>
<sequence>GEELLHNVKAGVILSNMSLVLQRVSRNFSGTFTCTATNNQGQGSSNGLQLSVKFPPACQVGQKTVYGGGKNEAINVSCSVRAYPEPMEFKWAFNSSSDVAEIESSMHWQVGPIRSTVSYTPMSHMDYGTLLCWARNDVGMQIVPCVFHIIHASFPEPVKNCSVMNVTSTGASIVCQPGWNGGLTQTFTLSVTQAHQKDQQLSNDQPRVLAYTSASPSPEFMLSELEPGTDYTVTILAVNKKGQSQTTRLTINTPMKEIDDEMLQGKIGFGIAPILSIVMSSVAVVVISVLVITIIARKRRRQRAPAAAEAKMVYDKASSSPIPTHSDRTSEELNPDVIPLST</sequence>
<dbReference type="Proteomes" id="UP001497623">
    <property type="component" value="Unassembled WGS sequence"/>
</dbReference>
<dbReference type="SUPFAM" id="SSF48726">
    <property type="entry name" value="Immunoglobulin"/>
    <property type="match status" value="2"/>
</dbReference>
<feature type="non-terminal residue" evidence="5">
    <location>
        <position position="342"/>
    </location>
</feature>
<dbReference type="InterPro" id="IPR036116">
    <property type="entry name" value="FN3_sf"/>
</dbReference>
<dbReference type="SUPFAM" id="SSF49265">
    <property type="entry name" value="Fibronectin type III"/>
    <property type="match status" value="1"/>
</dbReference>
<dbReference type="CDD" id="cd00096">
    <property type="entry name" value="Ig"/>
    <property type="match status" value="1"/>
</dbReference>